<accession>A0AAT9HDL3</accession>
<organism evidence="2">
    <name type="scientific">Streptomyces haneummycinicus</name>
    <dbReference type="NCBI Taxonomy" id="3074435"/>
    <lineage>
        <taxon>Bacteria</taxon>
        <taxon>Bacillati</taxon>
        <taxon>Actinomycetota</taxon>
        <taxon>Actinomycetes</taxon>
        <taxon>Kitasatosporales</taxon>
        <taxon>Streptomycetaceae</taxon>
        <taxon>Streptomyces</taxon>
    </lineage>
</organism>
<feature type="compositionally biased region" description="Low complexity" evidence="1">
    <location>
        <begin position="49"/>
        <end position="71"/>
    </location>
</feature>
<dbReference type="AlphaFoldDB" id="A0AAT9HDL3"/>
<gene>
    <name evidence="2" type="ORF">SHKM778_17840</name>
</gene>
<dbReference type="EMBL" id="AP035768">
    <property type="protein sequence ID" value="BFO15396.1"/>
    <property type="molecule type" value="Genomic_DNA"/>
</dbReference>
<protein>
    <recommendedName>
        <fullName evidence="3">Carbohydrate ABC transporter permease</fullName>
    </recommendedName>
</protein>
<evidence type="ECO:0000313" key="2">
    <source>
        <dbReference type="EMBL" id="BFO15396.1"/>
    </source>
</evidence>
<feature type="region of interest" description="Disordered" evidence="1">
    <location>
        <begin position="44"/>
        <end position="71"/>
    </location>
</feature>
<evidence type="ECO:0000256" key="1">
    <source>
        <dbReference type="SAM" id="MobiDB-lite"/>
    </source>
</evidence>
<reference evidence="2" key="1">
    <citation type="submission" date="2024-06" db="EMBL/GenBank/DDBJ databases">
        <authorList>
            <consortium name="consrtm"/>
            <person name="Uemura M."/>
            <person name="Terahara T."/>
        </authorList>
    </citation>
    <scope>NUCLEOTIDE SEQUENCE</scope>
    <source>
        <strain evidence="2">KM77-8</strain>
    </source>
</reference>
<evidence type="ECO:0008006" key="3">
    <source>
        <dbReference type="Google" id="ProtNLM"/>
    </source>
</evidence>
<sequence>MSRSLSARRDARRLAADAGLLVVAAAFVLPLAWVVLSAVDPHAGLRVKTPTGSPSATSTRSSPTRSPSPHC</sequence>
<reference evidence="2" key="2">
    <citation type="submission" date="2024-07" db="EMBL/GenBank/DDBJ databases">
        <title>Streptomyces haneummycinica sp. nov., a new antibiotic-producing actinobacterium isolated from marine sediment.</title>
        <authorList>
            <person name="Uemura M."/>
            <person name="Hamada M."/>
            <person name="Hirano S."/>
            <person name="Kobayashi K."/>
            <person name="Ohshiro T."/>
            <person name="Kobayashi T."/>
            <person name="Terahara T."/>
        </authorList>
    </citation>
    <scope>NUCLEOTIDE SEQUENCE</scope>
    <source>
        <strain evidence="2">KM77-8</strain>
    </source>
</reference>
<proteinExistence type="predicted"/>
<name>A0AAT9HDL3_9ACTN</name>